<organism evidence="1 2">
    <name type="scientific">Decorospora gaudefroyi</name>
    <dbReference type="NCBI Taxonomy" id="184978"/>
    <lineage>
        <taxon>Eukaryota</taxon>
        <taxon>Fungi</taxon>
        <taxon>Dikarya</taxon>
        <taxon>Ascomycota</taxon>
        <taxon>Pezizomycotina</taxon>
        <taxon>Dothideomycetes</taxon>
        <taxon>Pleosporomycetidae</taxon>
        <taxon>Pleosporales</taxon>
        <taxon>Pleosporineae</taxon>
        <taxon>Pleosporaceae</taxon>
        <taxon>Decorospora</taxon>
    </lineage>
</organism>
<protein>
    <submittedName>
        <fullName evidence="1">Uncharacterized protein</fullName>
    </submittedName>
</protein>
<dbReference type="EMBL" id="ML975355">
    <property type="protein sequence ID" value="KAF1831729.1"/>
    <property type="molecule type" value="Genomic_DNA"/>
</dbReference>
<accession>A0A6A5K3U5</accession>
<evidence type="ECO:0000313" key="2">
    <source>
        <dbReference type="Proteomes" id="UP000800040"/>
    </source>
</evidence>
<gene>
    <name evidence="1" type="ORF">BDW02DRAFT_600524</name>
</gene>
<dbReference type="Proteomes" id="UP000800040">
    <property type="component" value="Unassembled WGS sequence"/>
</dbReference>
<keyword evidence="2" id="KW-1185">Reference proteome</keyword>
<sequence length="162" mass="17761">MATNTSNRSYTGTVITTLQSLLGPKAFSQYAHIITRVYNGQISAAAALPALGFLLKGIPKGTMLHNEITDMTQDLMLIHNLPELHKQGSDLEDVDMSGDLQRNLDDELQEMVQRFDGTAGSRPADAWIARGQVAYFLQEVLRKQNDGLEIDELSAEMAALGL</sequence>
<evidence type="ECO:0000313" key="1">
    <source>
        <dbReference type="EMBL" id="KAF1831729.1"/>
    </source>
</evidence>
<name>A0A6A5K3U5_9PLEO</name>
<proteinExistence type="predicted"/>
<dbReference type="AlphaFoldDB" id="A0A6A5K3U5"/>
<reference evidence="1" key="1">
    <citation type="submission" date="2020-01" db="EMBL/GenBank/DDBJ databases">
        <authorList>
            <consortium name="DOE Joint Genome Institute"/>
            <person name="Haridas S."/>
            <person name="Albert R."/>
            <person name="Binder M."/>
            <person name="Bloem J."/>
            <person name="Labutti K."/>
            <person name="Salamov A."/>
            <person name="Andreopoulos B."/>
            <person name="Baker S.E."/>
            <person name="Barry K."/>
            <person name="Bills G."/>
            <person name="Bluhm B.H."/>
            <person name="Cannon C."/>
            <person name="Castanera R."/>
            <person name="Culley D.E."/>
            <person name="Daum C."/>
            <person name="Ezra D."/>
            <person name="Gonzalez J.B."/>
            <person name="Henrissat B."/>
            <person name="Kuo A."/>
            <person name="Liang C."/>
            <person name="Lipzen A."/>
            <person name="Lutzoni F."/>
            <person name="Magnuson J."/>
            <person name="Mondo S."/>
            <person name="Nolan M."/>
            <person name="Ohm R."/>
            <person name="Pangilinan J."/>
            <person name="Park H.-J."/>
            <person name="Ramirez L."/>
            <person name="Alfaro M."/>
            <person name="Sun H."/>
            <person name="Tritt A."/>
            <person name="Yoshinaga Y."/>
            <person name="Zwiers L.-H."/>
            <person name="Turgeon B.G."/>
            <person name="Goodwin S.B."/>
            <person name="Spatafora J.W."/>
            <person name="Crous P.W."/>
            <person name="Grigoriev I.V."/>
        </authorList>
    </citation>
    <scope>NUCLEOTIDE SEQUENCE</scope>
    <source>
        <strain evidence="1">P77</strain>
    </source>
</reference>